<dbReference type="Pfam" id="PF00384">
    <property type="entry name" value="Molybdopterin"/>
    <property type="match status" value="1"/>
</dbReference>
<reference evidence="12 13" key="1">
    <citation type="journal article" date="2013" name="Genome Announc.">
        <title>Draft Genome Sequence of Cyclobacterium qasimii Strain M12-11BT, Isolated from Arctic Marine Sediment.</title>
        <authorList>
            <person name="Shivaji S."/>
            <person name="Ara S."/>
            <person name="Singh A."/>
            <person name="Kumar Pinnaka A."/>
        </authorList>
    </citation>
    <scope>NUCLEOTIDE SEQUENCE [LARGE SCALE GENOMIC DNA]</scope>
    <source>
        <strain evidence="12 13">M12-11B</strain>
    </source>
</reference>
<comment type="caution">
    <text evidence="12">The sequence shown here is derived from an EMBL/GenBank/DDBJ whole genome shotgun (WGS) entry which is preliminary data.</text>
</comment>
<sequence>MGKGVKTLFKLNQPNGFDCPSCAWPDPDANKVSKIAEYCENGAKAVAWEGSANTIEPSFFEQYSINDLLEKSDHWLEKQGRLTQPMVLKSGDTHYSPITWEAAFSLIATQLLALDHPDQAIFYTSGRTSNEAAFLYQCFVRQYGTNNLPDCSNMCHEASGKALTDTVGIGKASVVLNDIPKADLLIVMGQNPGTNAPRMLTAMEELKNNGGKIISVNPLPETGLLQFRHPQKPWEWIGKPTSIHDLHLQVKVNGDLPLMKALLKMLLEAEKNAPGEVFDTAFIAEFTVGYEALRQHIETTNLAEMIQESGVPEKQIREAASLIIGKKNIIIAWAMGITQHRNAENTIREIVNILLLKGAIGKPGAGTLPVRGHSNVQGDRTMGVWEKMPDSFMQRLGNAFNFKPPINEGVHAVGAIQAMVDGKGKVFMGMGGNFALAAPDTNIVFEGLKQCALTFHVSTKLNRSHLIHGKTALILPCLGRTEEDISNNGPQFVSTEDTAGRVRRSHGDLKPVSPDLKSEVAIVCDMAKAVLGKENPTDWEGMSEDYGLIRDKIAEVIPGFEDYNERIKVAGGFYLPNGARERNFNTPDKKARLTVNPVNFNKNPETPFILMTVRSHDQFNTTIYGYDDRYRGISNSREVVMMNKDDMNQYGCKAGDLVKLTSVFEGEKRILEGFQVVPYDISPGCLSVYFPEGNVLVALGNNSEESHCPASKYIEVFLEKMDNGSDE</sequence>
<dbReference type="InterPro" id="IPR006656">
    <property type="entry name" value="Mopterin_OxRdtase"/>
</dbReference>
<keyword evidence="8" id="KW-0408">Iron</keyword>
<dbReference type="CDD" id="cd02767">
    <property type="entry name" value="MopB_ydeP"/>
    <property type="match status" value="1"/>
</dbReference>
<dbReference type="GO" id="GO:0043546">
    <property type="term" value="F:molybdopterin cofactor binding"/>
    <property type="evidence" value="ECO:0007669"/>
    <property type="project" value="InterPro"/>
</dbReference>
<dbReference type="EMBL" id="ATNM01000116">
    <property type="protein sequence ID" value="EPR67690.1"/>
    <property type="molecule type" value="Genomic_DNA"/>
</dbReference>
<comment type="cofactor">
    <cofactor evidence="2">
        <name>[4Fe-4S] cluster</name>
        <dbReference type="ChEBI" id="CHEBI:49883"/>
    </cofactor>
</comment>
<dbReference type="Gene3D" id="3.40.228.10">
    <property type="entry name" value="Dimethylsulfoxide Reductase, domain 2"/>
    <property type="match status" value="1"/>
</dbReference>
<evidence type="ECO:0000256" key="5">
    <source>
        <dbReference type="ARBA" id="ARBA00022505"/>
    </source>
</evidence>
<dbReference type="SUPFAM" id="SSF53706">
    <property type="entry name" value="Formate dehydrogenase/DMSO reductase, domains 1-3"/>
    <property type="match status" value="1"/>
</dbReference>
<evidence type="ECO:0000256" key="2">
    <source>
        <dbReference type="ARBA" id="ARBA00001966"/>
    </source>
</evidence>
<protein>
    <submittedName>
        <fullName evidence="12">Putative formate dehydrogenase oxidoreductase protein</fullName>
    </submittedName>
</protein>
<dbReference type="InterPro" id="IPR041953">
    <property type="entry name" value="YdeP_MopB"/>
</dbReference>
<dbReference type="GO" id="GO:0008863">
    <property type="term" value="F:formate dehydrogenase (NAD+) activity"/>
    <property type="evidence" value="ECO:0007669"/>
    <property type="project" value="InterPro"/>
</dbReference>
<gene>
    <name evidence="12" type="ORF">ADICYQ_3330</name>
</gene>
<comment type="similarity">
    <text evidence="3">Belongs to the prokaryotic molybdopterin-containing oxidoreductase family.</text>
</comment>
<evidence type="ECO:0000256" key="7">
    <source>
        <dbReference type="ARBA" id="ARBA00023002"/>
    </source>
</evidence>
<evidence type="ECO:0000256" key="8">
    <source>
        <dbReference type="ARBA" id="ARBA00023004"/>
    </source>
</evidence>
<dbReference type="NCBIfam" id="TIGR01701">
    <property type="entry name" value="Fdhalpha-like"/>
    <property type="match status" value="1"/>
</dbReference>
<evidence type="ECO:0000256" key="3">
    <source>
        <dbReference type="ARBA" id="ARBA00010312"/>
    </source>
</evidence>
<dbReference type="InterPro" id="IPR050123">
    <property type="entry name" value="Prok_molybdopt-oxidoreductase"/>
</dbReference>
<dbReference type="Gene3D" id="2.40.40.20">
    <property type="match status" value="1"/>
</dbReference>
<evidence type="ECO:0000313" key="12">
    <source>
        <dbReference type="EMBL" id="EPR67690.1"/>
    </source>
</evidence>
<dbReference type="CDD" id="cd02787">
    <property type="entry name" value="MopB_CT_ydeP"/>
    <property type="match status" value="1"/>
</dbReference>
<name>S7VBV2_9BACT</name>
<dbReference type="InterPro" id="IPR006657">
    <property type="entry name" value="MoPterin_dinucl-bd_dom"/>
</dbReference>
<dbReference type="SUPFAM" id="SSF50692">
    <property type="entry name" value="ADC-like"/>
    <property type="match status" value="1"/>
</dbReference>
<dbReference type="InterPro" id="IPR010046">
    <property type="entry name" value="Mopterin_OxRdtse_a_bac"/>
</dbReference>
<dbReference type="Proteomes" id="UP000014974">
    <property type="component" value="Unassembled WGS sequence"/>
</dbReference>
<keyword evidence="6" id="KW-0479">Metal-binding</keyword>
<evidence type="ECO:0000259" key="10">
    <source>
        <dbReference type="Pfam" id="PF00384"/>
    </source>
</evidence>
<proteinExistence type="inferred from homology"/>
<dbReference type="GO" id="GO:0051539">
    <property type="term" value="F:4 iron, 4 sulfur cluster binding"/>
    <property type="evidence" value="ECO:0007669"/>
    <property type="project" value="UniProtKB-KW"/>
</dbReference>
<evidence type="ECO:0000259" key="11">
    <source>
        <dbReference type="Pfam" id="PF01568"/>
    </source>
</evidence>
<dbReference type="STRING" id="641524.ADICYQ_3330"/>
<dbReference type="PATRIC" id="fig|641524.5.peg.3304"/>
<dbReference type="PANTHER" id="PTHR43105">
    <property type="entry name" value="RESPIRATORY NITRATE REDUCTASE"/>
    <property type="match status" value="1"/>
</dbReference>
<keyword evidence="9" id="KW-0411">Iron-sulfur</keyword>
<evidence type="ECO:0000256" key="9">
    <source>
        <dbReference type="ARBA" id="ARBA00023014"/>
    </source>
</evidence>
<keyword evidence="4" id="KW-0004">4Fe-4S</keyword>
<dbReference type="InterPro" id="IPR037951">
    <property type="entry name" value="MopB_CT_YdeP"/>
</dbReference>
<dbReference type="GO" id="GO:0016020">
    <property type="term" value="C:membrane"/>
    <property type="evidence" value="ECO:0007669"/>
    <property type="project" value="TreeGrafter"/>
</dbReference>
<dbReference type="PANTHER" id="PTHR43105:SF4">
    <property type="entry name" value="PROTEIN YDEP"/>
    <property type="match status" value="1"/>
</dbReference>
<dbReference type="GO" id="GO:0045333">
    <property type="term" value="P:cellular respiration"/>
    <property type="evidence" value="ECO:0007669"/>
    <property type="project" value="UniProtKB-ARBA"/>
</dbReference>
<dbReference type="Pfam" id="PF01568">
    <property type="entry name" value="Molydop_binding"/>
    <property type="match status" value="1"/>
</dbReference>
<evidence type="ECO:0000313" key="13">
    <source>
        <dbReference type="Proteomes" id="UP000014974"/>
    </source>
</evidence>
<dbReference type="eggNOG" id="COG0243">
    <property type="taxonomic scope" value="Bacteria"/>
</dbReference>
<dbReference type="GO" id="GO:0030151">
    <property type="term" value="F:molybdenum ion binding"/>
    <property type="evidence" value="ECO:0007669"/>
    <property type="project" value="InterPro"/>
</dbReference>
<accession>S7VBV2</accession>
<comment type="cofactor">
    <cofactor evidence="1">
        <name>Mo-bis(molybdopterin guanine dinucleotide)</name>
        <dbReference type="ChEBI" id="CHEBI:60539"/>
    </cofactor>
</comment>
<keyword evidence="7" id="KW-0560">Oxidoreductase</keyword>
<dbReference type="InterPro" id="IPR009010">
    <property type="entry name" value="Asp_de-COase-like_dom_sf"/>
</dbReference>
<dbReference type="PIRSF" id="PIRSF000144">
    <property type="entry name" value="CbbBc"/>
    <property type="match status" value="1"/>
</dbReference>
<evidence type="ECO:0000256" key="6">
    <source>
        <dbReference type="ARBA" id="ARBA00022723"/>
    </source>
</evidence>
<evidence type="ECO:0000256" key="4">
    <source>
        <dbReference type="ARBA" id="ARBA00022485"/>
    </source>
</evidence>
<evidence type="ECO:0000256" key="1">
    <source>
        <dbReference type="ARBA" id="ARBA00001942"/>
    </source>
</evidence>
<organism evidence="12 13">
    <name type="scientific">Cyclobacterium qasimii M12-11B</name>
    <dbReference type="NCBI Taxonomy" id="641524"/>
    <lineage>
        <taxon>Bacteria</taxon>
        <taxon>Pseudomonadati</taxon>
        <taxon>Bacteroidota</taxon>
        <taxon>Cytophagia</taxon>
        <taxon>Cytophagales</taxon>
        <taxon>Cyclobacteriaceae</taxon>
        <taxon>Cyclobacterium</taxon>
    </lineage>
</organism>
<dbReference type="Gene3D" id="3.40.50.740">
    <property type="match status" value="1"/>
</dbReference>
<feature type="domain" description="Molybdopterin dinucleotide-binding" evidence="11">
    <location>
        <begin position="608"/>
        <end position="694"/>
    </location>
</feature>
<keyword evidence="5" id="KW-0500">Molybdenum</keyword>
<feature type="domain" description="Molybdopterin oxidoreductase" evidence="10">
    <location>
        <begin position="81"/>
        <end position="453"/>
    </location>
</feature>
<dbReference type="AlphaFoldDB" id="S7VBV2"/>